<feature type="compositionally biased region" description="Pro residues" evidence="1">
    <location>
        <begin position="1129"/>
        <end position="1150"/>
    </location>
</feature>
<sequence length="1227" mass="125536">MQGILITIATAVIAVIVAAFATPYVVDWNAWRATFESEASRTLGVPVLIRGPIQAELLPVPRLTLRAVTIGADGVSTGGSVERLDAEFSLGAMMRGNLEARGVTLVRPRLRAVLDSAGRIAAPTGAGVPIGLAIDRLTIRDGAIDLLDRGADRTLRLTRLDLEGEARSLSGPFRLDGSGEAGGRSYGLRVSLGRIGEEPSRLRLIAEAHDRPVMLDFDGTFRMERGTPRFSGHASLVRRGDATTGGAWRIGANLRADPEALVAENLELSLGDEARPAQLAGSARLSLGRAIALDAVLNARALDADALFPTAATAARTPSDALAGLAAAFAALPTPEFRARIGAAVEQLTVGGTVVRDARLDLTGGTDGWHVDNAEARLPGQTTLRLSGTPARADGGGTFEGDLTFASDEPTVFLRWAAPRAKPELAAALSGPVRLSGRVVARDDLISADAVKLSIGDARASGSGALRYGPPPRLDVALTLDGFDLDPVIAAARPLIQGTDGAIEGGIKLEGRRLRLSGLPLGALSLAAVGRDNAWILTRLSIADLAGLALDGSGRFERLADPLRGTLDLTVAGARADGLVPIVRLIAGAAAADTLAGLLPIAAPVKLASTAAWTEAGGASLSAEGTLGLVSGRAAFARAKAGALDRVDLALAASDAARVLEAAGLPGLKPGQGPGRLDLTLRPEPGGGAAFDGRLILADASASGAGKVALSQDGQVLPRLKGEIRSTDLSRVIASLAAMETGPVPASLAFDLSRVDGRWHFAGLAGSLAGGTLTGAVTLDPAPQPRLSGTLAVEAISLPRLIGLWGARSTGADAGTGIWPAARFSGGAPLPLALALDLSARRIDLSGAYALSDGRVRLAADAQSLEMRDIAGGFGGGQFSGAMTLRRRPDGLAADGRIALADVAAAALLAPLAPRTPPAGRITLSLDLLGSGRSPQTLVQSLSGQGTLGVAGLEIQNADPRALDVVLAETTTGQPPDERRTAQMFDRALHRGPLRLELVETAFGVVNGAIRLSPGRAQVGPVRATFNGTLDPVRLLMEASLELEASEAGGATPGGSILWQGPLAAPERRVTAAPLATAIAMRAIDRETRLLEERRTLGVDTGAGGTPPAGNPTAPSTQQRPAGGTPAAALPPTPPARAPEPARVPDPPRASEPAARPTQPQRSPETRAPEPRQPAPASAQAPPLAPPVDIGPGVRPRAVRPDPDSAPYRPPAGFGTIPRPPGLVPGE</sequence>
<comment type="caution">
    <text evidence="3">The sequence shown here is derived from an EMBL/GenBank/DDBJ whole genome shotgun (WGS) entry which is preliminary data.</text>
</comment>
<dbReference type="InterPro" id="IPR007844">
    <property type="entry name" value="AsmA"/>
</dbReference>
<feature type="domain" description="AsmA" evidence="2">
    <location>
        <begin position="6"/>
        <end position="119"/>
    </location>
</feature>
<evidence type="ECO:0000313" key="4">
    <source>
        <dbReference type="Proteomes" id="UP000294664"/>
    </source>
</evidence>
<dbReference type="OrthoDB" id="9816380at2"/>
<feature type="region of interest" description="Disordered" evidence="1">
    <location>
        <begin position="1096"/>
        <end position="1227"/>
    </location>
</feature>
<dbReference type="RefSeq" id="WP_132030314.1">
    <property type="nucleotide sequence ID" value="NZ_SMAI01000002.1"/>
</dbReference>
<dbReference type="GO" id="GO:0005886">
    <property type="term" value="C:plasma membrane"/>
    <property type="evidence" value="ECO:0007669"/>
    <property type="project" value="TreeGrafter"/>
</dbReference>
<dbReference type="InterPro" id="IPR052894">
    <property type="entry name" value="AsmA-related"/>
</dbReference>
<feature type="compositionally biased region" description="Low complexity" evidence="1">
    <location>
        <begin position="1108"/>
        <end position="1128"/>
    </location>
</feature>
<dbReference type="Proteomes" id="UP000294664">
    <property type="component" value="Unassembled WGS sequence"/>
</dbReference>
<dbReference type="Pfam" id="PF05170">
    <property type="entry name" value="AsmA"/>
    <property type="match status" value="1"/>
</dbReference>
<protein>
    <submittedName>
        <fullName evidence="3">AsmA-like protein</fullName>
    </submittedName>
</protein>
<dbReference type="GO" id="GO:0090313">
    <property type="term" value="P:regulation of protein targeting to membrane"/>
    <property type="evidence" value="ECO:0007669"/>
    <property type="project" value="TreeGrafter"/>
</dbReference>
<evidence type="ECO:0000313" key="3">
    <source>
        <dbReference type="EMBL" id="TCT06844.1"/>
    </source>
</evidence>
<dbReference type="EMBL" id="SMAI01000002">
    <property type="protein sequence ID" value="TCT06844.1"/>
    <property type="molecule type" value="Genomic_DNA"/>
</dbReference>
<proteinExistence type="predicted"/>
<keyword evidence="4" id="KW-1185">Reference proteome</keyword>
<organism evidence="3 4">
    <name type="scientific">Aquabacter spiritensis</name>
    <dbReference type="NCBI Taxonomy" id="933073"/>
    <lineage>
        <taxon>Bacteria</taxon>
        <taxon>Pseudomonadati</taxon>
        <taxon>Pseudomonadota</taxon>
        <taxon>Alphaproteobacteria</taxon>
        <taxon>Hyphomicrobiales</taxon>
        <taxon>Xanthobacteraceae</taxon>
        <taxon>Aquabacter</taxon>
    </lineage>
</organism>
<dbReference type="AlphaFoldDB" id="A0A4R3M168"/>
<gene>
    <name evidence="3" type="ORF">EDC64_102325</name>
</gene>
<accession>A0A4R3M168</accession>
<name>A0A4R3M168_9HYPH</name>
<dbReference type="PANTHER" id="PTHR30441:SF4">
    <property type="entry name" value="PROTEIN ASMA"/>
    <property type="match status" value="1"/>
</dbReference>
<evidence type="ECO:0000259" key="2">
    <source>
        <dbReference type="Pfam" id="PF05170"/>
    </source>
</evidence>
<evidence type="ECO:0000256" key="1">
    <source>
        <dbReference type="SAM" id="MobiDB-lite"/>
    </source>
</evidence>
<dbReference type="PANTHER" id="PTHR30441">
    <property type="entry name" value="DUF748 DOMAIN-CONTAINING PROTEIN"/>
    <property type="match status" value="1"/>
</dbReference>
<feature type="compositionally biased region" description="Pro residues" evidence="1">
    <location>
        <begin position="1218"/>
        <end position="1227"/>
    </location>
</feature>
<reference evidence="3 4" key="1">
    <citation type="submission" date="2019-03" db="EMBL/GenBank/DDBJ databases">
        <title>Genomic Encyclopedia of Type Strains, Phase IV (KMG-IV): sequencing the most valuable type-strain genomes for metagenomic binning, comparative biology and taxonomic classification.</title>
        <authorList>
            <person name="Goeker M."/>
        </authorList>
    </citation>
    <scope>NUCLEOTIDE SEQUENCE [LARGE SCALE GENOMIC DNA]</scope>
    <source>
        <strain evidence="3 4">DSM 9035</strain>
    </source>
</reference>